<dbReference type="STRING" id="477641.MODMU_0548"/>
<accession>I4ERJ2</accession>
<feature type="region of interest" description="Disordered" evidence="1">
    <location>
        <begin position="84"/>
        <end position="143"/>
    </location>
</feature>
<protein>
    <recommendedName>
        <fullName evidence="5">LGFP repeat protein</fullName>
    </recommendedName>
</protein>
<proteinExistence type="predicted"/>
<reference evidence="3 4" key="1">
    <citation type="journal article" date="2012" name="J. Bacteriol.">
        <title>Genome Sequence of Radiation-Resistant Modestobacter marinus Strain BC501, a Representative Actinobacterium That Thrives on Calcareous Stone Surfaces.</title>
        <authorList>
            <person name="Normand P."/>
            <person name="Gury J."/>
            <person name="Pujic P."/>
            <person name="Chouaia B."/>
            <person name="Crotti E."/>
            <person name="Brusetti L."/>
            <person name="Daffonchio D."/>
            <person name="Vacherie B."/>
            <person name="Barbe V."/>
            <person name="Medigue C."/>
            <person name="Calteau A."/>
            <person name="Ghodhbane-Gtari F."/>
            <person name="Essoussi I."/>
            <person name="Nouioui I."/>
            <person name="Abbassi-Ghozzi I."/>
            <person name="Gtari M."/>
        </authorList>
    </citation>
    <scope>NUCLEOTIDE SEQUENCE [LARGE SCALE GENOMIC DNA]</scope>
    <source>
        <strain evidence="4">BC 501</strain>
    </source>
</reference>
<feature type="transmembrane region" description="Helical" evidence="2">
    <location>
        <begin position="6"/>
        <end position="27"/>
    </location>
</feature>
<keyword evidence="2" id="KW-0472">Membrane</keyword>
<dbReference type="InterPro" id="IPR036514">
    <property type="entry name" value="SGNH_hydro_sf"/>
</dbReference>
<keyword evidence="2" id="KW-0812">Transmembrane</keyword>
<evidence type="ECO:0000256" key="1">
    <source>
        <dbReference type="SAM" id="MobiDB-lite"/>
    </source>
</evidence>
<dbReference type="KEGG" id="mmar:MODMU_0548"/>
<dbReference type="Gene3D" id="3.40.50.1110">
    <property type="entry name" value="SGNH hydrolase"/>
    <property type="match status" value="1"/>
</dbReference>
<evidence type="ECO:0008006" key="5">
    <source>
        <dbReference type="Google" id="ProtNLM"/>
    </source>
</evidence>
<dbReference type="eggNOG" id="COG5479">
    <property type="taxonomic scope" value="Bacteria"/>
</dbReference>
<evidence type="ECO:0000313" key="3">
    <source>
        <dbReference type="EMBL" id="CCH86005.1"/>
    </source>
</evidence>
<organism evidence="3 4">
    <name type="scientific">Modestobacter italicus (strain DSM 44449 / CECT 9708 / BC 501)</name>
    <dbReference type="NCBI Taxonomy" id="2732864"/>
    <lineage>
        <taxon>Bacteria</taxon>
        <taxon>Bacillati</taxon>
        <taxon>Actinomycetota</taxon>
        <taxon>Actinomycetes</taxon>
        <taxon>Geodermatophilales</taxon>
        <taxon>Geodermatophilaceae</taxon>
        <taxon>Modestobacter</taxon>
    </lineage>
</organism>
<sequence>MPLLPASDVVALVVTTVLAVVVGTALFRSSHRRGTPWRACRGRWVRTVVTGASTLTVLLIAVPAAQAGDRPAEESVAAADPAVVPDDEPWASTGEPVLPPVDPGAPAARTAFPGTEVPPTTEPALPAIEDATAPGDASTSGSAAVPTTTVWGMGDSLFLQCGDSLGVGTRSLGMVGWWGGTTQDMRNRMSSPAGSWPYLTESSHAEELADFRRADSWVIGLGSNDMRLLTVAQYRANVDWFMQQSAGRPVAWFNLHNGNLVDATAQFNAVLRDAAGRWPNLTVLDWDAFVTAHPSLLHADRLHLADNAHGCEQGRFSLIRAALGAGPTVGQPVELSTEDPIAVGYDTSSGAAGSLGGITGPTTCGLRDGGCLRSFANGQVLWSPRTGAHAVTGAVWGRWASTFGETGPLGYPIAEATCALRNGGCSQEFTTGSVVWSEASGARTILGPIRAAWLAAGGQDGALGYPTTSDTCSLSGNGCFQFFEGGSVYWSVASGAHITRGAIYDRWAVQGWERGVLGYPTSDESCGLRRAGCYQTFQGGLVHWSPASGAHVTRGAIYDRWAVQGWERGVLGYPTSDESCGLRGAGCYQTFQGGLVHWSPASGAHVTRGAIYDRWAAQGWESGLLGYPTSDEGCGLRGAGCYQTFQGGVVHWSPASGAHVTWGAIYATWAAQGWEAGRLGYPVTDEYRVTGGIAQRFQGGTLTYANGRVR</sequence>
<dbReference type="Proteomes" id="UP000006461">
    <property type="component" value="Chromosome"/>
</dbReference>
<keyword evidence="2" id="KW-1133">Transmembrane helix</keyword>
<evidence type="ECO:0000256" key="2">
    <source>
        <dbReference type="SAM" id="Phobius"/>
    </source>
</evidence>
<keyword evidence="4" id="KW-1185">Reference proteome</keyword>
<dbReference type="PATRIC" id="fig|477641.3.peg.518"/>
<dbReference type="AlphaFoldDB" id="I4ERJ2"/>
<dbReference type="HOGENOM" id="CLU_388732_0_0_11"/>
<feature type="transmembrane region" description="Helical" evidence="2">
    <location>
        <begin position="48"/>
        <end position="65"/>
    </location>
</feature>
<dbReference type="InterPro" id="IPR013207">
    <property type="entry name" value="LGFP"/>
</dbReference>
<dbReference type="SUPFAM" id="SSF52266">
    <property type="entry name" value="SGNH hydrolase"/>
    <property type="match status" value="1"/>
</dbReference>
<dbReference type="EMBL" id="FO203431">
    <property type="protein sequence ID" value="CCH86005.1"/>
    <property type="molecule type" value="Genomic_DNA"/>
</dbReference>
<name>I4ERJ2_MODI5</name>
<evidence type="ECO:0000313" key="4">
    <source>
        <dbReference type="Proteomes" id="UP000006461"/>
    </source>
</evidence>
<gene>
    <name evidence="3" type="ordered locus">MODMU_0548</name>
</gene>
<dbReference type="Pfam" id="PF08310">
    <property type="entry name" value="LGFP"/>
    <property type="match status" value="6"/>
</dbReference>